<name>A0ABR8AMY5_9CYAN</name>
<accession>A0ABR8AMY5</accession>
<organism evidence="1 2">
    <name type="scientific">Calothrix parietina FACHB-288</name>
    <dbReference type="NCBI Taxonomy" id="2692896"/>
    <lineage>
        <taxon>Bacteria</taxon>
        <taxon>Bacillati</taxon>
        <taxon>Cyanobacteriota</taxon>
        <taxon>Cyanophyceae</taxon>
        <taxon>Nostocales</taxon>
        <taxon>Calotrichaceae</taxon>
        <taxon>Calothrix</taxon>
    </lineage>
</organism>
<proteinExistence type="predicted"/>
<sequence length="47" mass="5190">MPNAQCPSPKESINLQLNVEVYGRIYGSIALATLWIYNSPNSYQGST</sequence>
<gene>
    <name evidence="1" type="ORF">H6G24_32065</name>
</gene>
<dbReference type="EMBL" id="JACJQH010000074">
    <property type="protein sequence ID" value="MBD2200051.1"/>
    <property type="molecule type" value="Genomic_DNA"/>
</dbReference>
<evidence type="ECO:0000313" key="2">
    <source>
        <dbReference type="Proteomes" id="UP000658514"/>
    </source>
</evidence>
<protein>
    <submittedName>
        <fullName evidence="1">Uncharacterized protein</fullName>
    </submittedName>
</protein>
<keyword evidence="2" id="KW-1185">Reference proteome</keyword>
<evidence type="ECO:0000313" key="1">
    <source>
        <dbReference type="EMBL" id="MBD2200051.1"/>
    </source>
</evidence>
<comment type="caution">
    <text evidence="1">The sequence shown here is derived from an EMBL/GenBank/DDBJ whole genome shotgun (WGS) entry which is preliminary data.</text>
</comment>
<dbReference type="Proteomes" id="UP000658514">
    <property type="component" value="Unassembled WGS sequence"/>
</dbReference>
<dbReference type="RefSeq" id="WP_190550241.1">
    <property type="nucleotide sequence ID" value="NZ_CAWPNO010000111.1"/>
</dbReference>
<reference evidence="1 2" key="1">
    <citation type="journal article" date="2020" name="ISME J.">
        <title>Comparative genomics reveals insights into cyanobacterial evolution and habitat adaptation.</title>
        <authorList>
            <person name="Chen M.Y."/>
            <person name="Teng W.K."/>
            <person name="Zhao L."/>
            <person name="Hu C.X."/>
            <person name="Zhou Y.K."/>
            <person name="Han B.P."/>
            <person name="Song L.R."/>
            <person name="Shu W.S."/>
        </authorList>
    </citation>
    <scope>NUCLEOTIDE SEQUENCE [LARGE SCALE GENOMIC DNA]</scope>
    <source>
        <strain evidence="1 2">FACHB-288</strain>
    </source>
</reference>